<protein>
    <recommendedName>
        <fullName evidence="1">MULE transposase domain-containing protein</fullName>
    </recommendedName>
</protein>
<organism evidence="2 3">
    <name type="scientific">Mya arenaria</name>
    <name type="common">Soft-shell clam</name>
    <dbReference type="NCBI Taxonomy" id="6604"/>
    <lineage>
        <taxon>Eukaryota</taxon>
        <taxon>Metazoa</taxon>
        <taxon>Spiralia</taxon>
        <taxon>Lophotrochozoa</taxon>
        <taxon>Mollusca</taxon>
        <taxon>Bivalvia</taxon>
        <taxon>Autobranchia</taxon>
        <taxon>Heteroconchia</taxon>
        <taxon>Euheterodonta</taxon>
        <taxon>Imparidentia</taxon>
        <taxon>Neoheterodontei</taxon>
        <taxon>Myida</taxon>
        <taxon>Myoidea</taxon>
        <taxon>Myidae</taxon>
        <taxon>Mya</taxon>
    </lineage>
</organism>
<evidence type="ECO:0000313" key="2">
    <source>
        <dbReference type="EMBL" id="WAR28744.1"/>
    </source>
</evidence>
<dbReference type="Pfam" id="PF10551">
    <property type="entry name" value="MULE"/>
    <property type="match status" value="1"/>
</dbReference>
<reference evidence="2" key="1">
    <citation type="submission" date="2022-11" db="EMBL/GenBank/DDBJ databases">
        <title>Centuries of genome instability and evolution in soft-shell clam transmissible cancer (bioRxiv).</title>
        <authorList>
            <person name="Hart S.F.M."/>
            <person name="Yonemitsu M.A."/>
            <person name="Giersch R.M."/>
            <person name="Beal B.F."/>
            <person name="Arriagada G."/>
            <person name="Davis B.W."/>
            <person name="Ostrander E.A."/>
            <person name="Goff S.P."/>
            <person name="Metzger M.J."/>
        </authorList>
    </citation>
    <scope>NUCLEOTIDE SEQUENCE</scope>
    <source>
        <strain evidence="2">MELC-2E11</strain>
        <tissue evidence="2">Siphon/mantle</tissue>
    </source>
</reference>
<name>A0ABY7G5Y8_MYAAR</name>
<proteinExistence type="predicted"/>
<accession>A0ABY7G5Y8</accession>
<evidence type="ECO:0000259" key="1">
    <source>
        <dbReference type="Pfam" id="PF10551"/>
    </source>
</evidence>
<evidence type="ECO:0000313" key="3">
    <source>
        <dbReference type="Proteomes" id="UP001164746"/>
    </source>
</evidence>
<gene>
    <name evidence="2" type="ORF">MAR_014448</name>
</gene>
<feature type="non-terminal residue" evidence="2">
    <location>
        <position position="181"/>
    </location>
</feature>
<dbReference type="Proteomes" id="UP001164746">
    <property type="component" value="Chromosome 15"/>
</dbReference>
<dbReference type="InterPro" id="IPR018289">
    <property type="entry name" value="MULE_transposase_dom"/>
</dbReference>
<sequence>PSVILYTDEQLQDIGLFCCQENEGTILGVDKTYNFGQLHLTTTVFKNLSVVRTDTAEPPIFLGPSFLHGKSDFTTFDAFFSHIASHLSDSELKRLVVGSDDEQALRKSIQRSFPGATHILCTRHLKNNWTSSWFSSISKRQDRPAYQKPRLYSKACPEYRFKLDKQQCGVNEQPSEDRNKP</sequence>
<keyword evidence="3" id="KW-1185">Reference proteome</keyword>
<feature type="domain" description="MULE transposase" evidence="1">
    <location>
        <begin position="28"/>
        <end position="128"/>
    </location>
</feature>
<dbReference type="EMBL" id="CP111026">
    <property type="protein sequence ID" value="WAR28744.1"/>
    <property type="molecule type" value="Genomic_DNA"/>
</dbReference>